<dbReference type="GO" id="GO:0016758">
    <property type="term" value="F:hexosyltransferase activity"/>
    <property type="evidence" value="ECO:0007669"/>
    <property type="project" value="UniProtKB-ARBA"/>
</dbReference>
<keyword evidence="2" id="KW-0808">Transferase</keyword>
<accession>A0A066XK34</accession>
<dbReference type="HOGENOM" id="CLU_031484_0_0_1"/>
<comment type="caution">
    <text evidence="5">The sequence shown here is derived from an EMBL/GenBank/DDBJ whole genome shotgun (WGS) entry which is preliminary data.</text>
</comment>
<feature type="transmembrane region" description="Helical" evidence="3">
    <location>
        <begin position="195"/>
        <end position="216"/>
    </location>
</feature>
<feature type="domain" description="Erythromycin biosynthesis protein CIII-like C-terminal" evidence="4">
    <location>
        <begin position="374"/>
        <end position="479"/>
    </location>
</feature>
<dbReference type="Pfam" id="PF06722">
    <property type="entry name" value="EryCIII-like_C"/>
    <property type="match status" value="1"/>
</dbReference>
<keyword evidence="1" id="KW-0328">Glycosyltransferase</keyword>
<dbReference type="EMBL" id="JMSE01000938">
    <property type="protein sequence ID" value="KDN66385.1"/>
    <property type="molecule type" value="Genomic_DNA"/>
</dbReference>
<evidence type="ECO:0000259" key="4">
    <source>
        <dbReference type="Pfam" id="PF06722"/>
    </source>
</evidence>
<dbReference type="OrthoDB" id="5835829at2759"/>
<reference evidence="6" key="1">
    <citation type="journal article" date="2014" name="Genome Announc.">
        <title>Draft genome sequence of Colletotrichum sublineola, a destructive pathogen of cultivated sorghum.</title>
        <authorList>
            <person name="Baroncelli R."/>
            <person name="Sanz-Martin J.M."/>
            <person name="Rech G.E."/>
            <person name="Sukno S.A."/>
            <person name="Thon M.R."/>
        </authorList>
    </citation>
    <scope>NUCLEOTIDE SEQUENCE [LARGE SCALE GENOMIC DNA]</scope>
    <source>
        <strain evidence="6">TX430BB</strain>
    </source>
</reference>
<keyword evidence="3" id="KW-0472">Membrane</keyword>
<proteinExistence type="predicted"/>
<evidence type="ECO:0000256" key="2">
    <source>
        <dbReference type="ARBA" id="ARBA00022679"/>
    </source>
</evidence>
<dbReference type="Proteomes" id="UP000027238">
    <property type="component" value="Unassembled WGS sequence"/>
</dbReference>
<evidence type="ECO:0000256" key="3">
    <source>
        <dbReference type="SAM" id="Phobius"/>
    </source>
</evidence>
<keyword evidence="6" id="KW-1185">Reference proteome</keyword>
<sequence length="504" mass="56065">MPLKRKILMLTNSENGQANVFLATSQALRNLDPDVDIHFASFKAIESAVLATLAETSTVNHNSSLVKFHEIKGMSSYKAWTENPNINVLRLLSMSPGFWTTPQTLAILSRASMPWTGPQLLQNFDEVRRIIKEVQPDLTIVDNLFTPGLTAVRYLGIKYIVLSPNTLKEFAAPLQSWAAFFWKYPCVGSGFPFPVPWHLIPLNVIYVFVLIFFMVFDSNSRTAEKYLTEKAGARIFGQGDLIGNPQKGLRVLVSSHPEFDFPTTHIPQSIIPCGPILRAVPPVSDADPELHNWLSRGPTVFINLGSLSWTTEDQAIEMAHAIGSLQEVWRTSGEEGRLQFLWKLNQSPDGKTAYDVYKKGCRIEAVLGGEFDKDVVRVVSWVAAEPYAVLQSGHVICSVNHGGANSFWEALSAGVPQVVLPVWADTYDFAHRAEFLGIGKFGNRKSAPKHKTRELVAALQQVVVGERARVFQEKAKHIARLRLDKGEGRDVAAEHILRKISGEL</sequence>
<dbReference type="AlphaFoldDB" id="A0A066XK34"/>
<name>A0A066XK34_COLSU</name>
<dbReference type="InterPro" id="IPR050271">
    <property type="entry name" value="UDP-glycosyltransferase"/>
</dbReference>
<evidence type="ECO:0000313" key="5">
    <source>
        <dbReference type="EMBL" id="KDN66385.1"/>
    </source>
</evidence>
<keyword evidence="3" id="KW-0812">Transmembrane</keyword>
<dbReference type="GO" id="GO:0008194">
    <property type="term" value="F:UDP-glycosyltransferase activity"/>
    <property type="evidence" value="ECO:0007669"/>
    <property type="project" value="InterPro"/>
</dbReference>
<dbReference type="Gene3D" id="3.40.50.2000">
    <property type="entry name" value="Glycogen Phosphorylase B"/>
    <property type="match status" value="2"/>
</dbReference>
<evidence type="ECO:0000313" key="6">
    <source>
        <dbReference type="Proteomes" id="UP000027238"/>
    </source>
</evidence>
<gene>
    <name evidence="5" type="ORF">CSUB01_06844</name>
</gene>
<dbReference type="eggNOG" id="KOG1192">
    <property type="taxonomic scope" value="Eukaryota"/>
</dbReference>
<dbReference type="OMA" id="YDYAQRV"/>
<dbReference type="InterPro" id="IPR010610">
    <property type="entry name" value="EryCIII-like_C"/>
</dbReference>
<dbReference type="CDD" id="cd03784">
    <property type="entry name" value="GT1_Gtf-like"/>
    <property type="match status" value="1"/>
</dbReference>
<dbReference type="STRING" id="1173701.A0A066XK34"/>
<organism evidence="5 6">
    <name type="scientific">Colletotrichum sublineola</name>
    <name type="common">Sorghum anthracnose fungus</name>
    <dbReference type="NCBI Taxonomy" id="1173701"/>
    <lineage>
        <taxon>Eukaryota</taxon>
        <taxon>Fungi</taxon>
        <taxon>Dikarya</taxon>
        <taxon>Ascomycota</taxon>
        <taxon>Pezizomycotina</taxon>
        <taxon>Sordariomycetes</taxon>
        <taxon>Hypocreomycetidae</taxon>
        <taxon>Glomerellales</taxon>
        <taxon>Glomerellaceae</taxon>
        <taxon>Colletotrichum</taxon>
        <taxon>Colletotrichum graminicola species complex</taxon>
    </lineage>
</organism>
<dbReference type="SUPFAM" id="SSF53756">
    <property type="entry name" value="UDP-Glycosyltransferase/glycogen phosphorylase"/>
    <property type="match status" value="1"/>
</dbReference>
<dbReference type="PANTHER" id="PTHR48043">
    <property type="entry name" value="EG:EG0003.4 PROTEIN-RELATED"/>
    <property type="match status" value="1"/>
</dbReference>
<dbReference type="PANTHER" id="PTHR48043:SF145">
    <property type="entry name" value="FI06409P-RELATED"/>
    <property type="match status" value="1"/>
</dbReference>
<protein>
    <recommendedName>
        <fullName evidence="4">Erythromycin biosynthesis protein CIII-like C-terminal domain-containing protein</fullName>
    </recommendedName>
</protein>
<dbReference type="InterPro" id="IPR002213">
    <property type="entry name" value="UDP_glucos_trans"/>
</dbReference>
<keyword evidence="3" id="KW-1133">Transmembrane helix</keyword>
<evidence type="ECO:0000256" key="1">
    <source>
        <dbReference type="ARBA" id="ARBA00022676"/>
    </source>
</evidence>